<evidence type="ECO:0000313" key="4">
    <source>
        <dbReference type="Proteomes" id="UP000038009"/>
    </source>
</evidence>
<name>A0A0N1HZ91_LEPSE</name>
<dbReference type="AlphaFoldDB" id="A0A0N1HZ91"/>
<keyword evidence="2" id="KW-0812">Transmembrane</keyword>
<dbReference type="Proteomes" id="UP000038009">
    <property type="component" value="Unassembled WGS sequence"/>
</dbReference>
<gene>
    <name evidence="3" type="ORF">ABL78_8375</name>
</gene>
<reference evidence="3 4" key="1">
    <citation type="journal article" date="2015" name="PLoS Pathog.">
        <title>Leptomonas seymouri: Adaptations to the Dixenous Life Cycle Analyzed by Genome Sequencing, Transcriptome Profiling and Co-infection with Leishmania donovani.</title>
        <authorList>
            <person name="Kraeva N."/>
            <person name="Butenko A."/>
            <person name="Hlavacova J."/>
            <person name="Kostygov A."/>
            <person name="Myskova J."/>
            <person name="Grybchuk D."/>
            <person name="Lestinova T."/>
            <person name="Votypka J."/>
            <person name="Volf P."/>
            <person name="Opperdoes F."/>
            <person name="Flegontov P."/>
            <person name="Lukes J."/>
            <person name="Yurchenko V."/>
        </authorList>
    </citation>
    <scope>NUCLEOTIDE SEQUENCE [LARGE SCALE GENOMIC DNA]</scope>
    <source>
        <strain evidence="3 4">ATCC 30220</strain>
    </source>
</reference>
<feature type="compositionally biased region" description="Polar residues" evidence="1">
    <location>
        <begin position="14"/>
        <end position="25"/>
    </location>
</feature>
<proteinExistence type="predicted"/>
<keyword evidence="2" id="KW-0472">Membrane</keyword>
<organism evidence="3 4">
    <name type="scientific">Leptomonas seymouri</name>
    <dbReference type="NCBI Taxonomy" id="5684"/>
    <lineage>
        <taxon>Eukaryota</taxon>
        <taxon>Discoba</taxon>
        <taxon>Euglenozoa</taxon>
        <taxon>Kinetoplastea</taxon>
        <taxon>Metakinetoplastina</taxon>
        <taxon>Trypanosomatida</taxon>
        <taxon>Trypanosomatidae</taxon>
        <taxon>Leishmaniinae</taxon>
        <taxon>Leptomonas</taxon>
    </lineage>
</organism>
<feature type="compositionally biased region" description="Basic and acidic residues" evidence="1">
    <location>
        <begin position="1"/>
        <end position="12"/>
    </location>
</feature>
<evidence type="ECO:0000256" key="1">
    <source>
        <dbReference type="SAM" id="MobiDB-lite"/>
    </source>
</evidence>
<feature type="transmembrane region" description="Helical" evidence="2">
    <location>
        <begin position="46"/>
        <end position="65"/>
    </location>
</feature>
<protein>
    <recommendedName>
        <fullName evidence="5">Transmembrane protein</fullName>
    </recommendedName>
</protein>
<dbReference type="VEuPathDB" id="TriTrypDB:Lsey_0681_0010"/>
<dbReference type="EMBL" id="LJSK01000680">
    <property type="protein sequence ID" value="KPI82615.1"/>
    <property type="molecule type" value="Genomic_DNA"/>
</dbReference>
<evidence type="ECO:0000313" key="3">
    <source>
        <dbReference type="EMBL" id="KPI82615.1"/>
    </source>
</evidence>
<evidence type="ECO:0008006" key="5">
    <source>
        <dbReference type="Google" id="ProtNLM"/>
    </source>
</evidence>
<feature type="region of interest" description="Disordered" evidence="1">
    <location>
        <begin position="1"/>
        <end position="25"/>
    </location>
</feature>
<keyword evidence="4" id="KW-1185">Reference proteome</keyword>
<sequence>MNMKKQREEKKASMFNNNRGKPKQSSGVFSTVTLFPYVTHTQKRSFFVVTVALFSFFFFCETFFARTCAHFYREKMCAVAAFLDALRLSHQSTKKLSKQQKHHQHKKKTIFKKKKKIEYMEKRRAQFSRKTLAGIKLRRSELKKKKGGLGWISCPQGTKGGKKEKEEKKKEPYSIVRFIISHHRFFSVLQSIMRNESGRPTCNKAGRK</sequence>
<accession>A0A0N1HZ91</accession>
<evidence type="ECO:0000256" key="2">
    <source>
        <dbReference type="SAM" id="Phobius"/>
    </source>
</evidence>
<keyword evidence="2" id="KW-1133">Transmembrane helix</keyword>
<comment type="caution">
    <text evidence="3">The sequence shown here is derived from an EMBL/GenBank/DDBJ whole genome shotgun (WGS) entry which is preliminary data.</text>
</comment>